<reference evidence="2 3" key="1">
    <citation type="submission" date="2018-01" db="EMBL/GenBank/DDBJ databases">
        <title>Whole genome sequencing of Histamine producing bacteria.</title>
        <authorList>
            <person name="Butler K."/>
        </authorList>
    </citation>
    <scope>NUCLEOTIDE SEQUENCE [LARGE SCALE GENOMIC DNA]</scope>
    <source>
        <strain evidence="2 3">DSM 24669</strain>
    </source>
</reference>
<accession>A0A0J8VA85</accession>
<dbReference type="RefSeq" id="WP_048898945.1">
    <property type="nucleotide sequence ID" value="NZ_AP024853.1"/>
</dbReference>
<dbReference type="OrthoDB" id="5912766at2"/>
<dbReference type="EMBL" id="PYLZ01000005">
    <property type="protein sequence ID" value="PSW24489.1"/>
    <property type="molecule type" value="Genomic_DNA"/>
</dbReference>
<gene>
    <name evidence="2" type="ORF">C9I94_10660</name>
</gene>
<keyword evidence="3" id="KW-1185">Reference proteome</keyword>
<dbReference type="Proteomes" id="UP000240481">
    <property type="component" value="Unassembled WGS sequence"/>
</dbReference>
<protein>
    <recommendedName>
        <fullName evidence="4">Ig-like domain-containing protein</fullName>
    </recommendedName>
</protein>
<keyword evidence="1" id="KW-0732">Signal</keyword>
<dbReference type="STRING" id="680026.AB733_11735"/>
<feature type="signal peptide" evidence="1">
    <location>
        <begin position="1"/>
        <end position="18"/>
    </location>
</feature>
<evidence type="ECO:0000313" key="3">
    <source>
        <dbReference type="Proteomes" id="UP000240481"/>
    </source>
</evidence>
<evidence type="ECO:0000313" key="2">
    <source>
        <dbReference type="EMBL" id="PSW24489.1"/>
    </source>
</evidence>
<feature type="chain" id="PRO_5030009061" description="Ig-like domain-containing protein" evidence="1">
    <location>
        <begin position="19"/>
        <end position="660"/>
    </location>
</feature>
<evidence type="ECO:0008006" key="4">
    <source>
        <dbReference type="Google" id="ProtNLM"/>
    </source>
</evidence>
<proteinExistence type="predicted"/>
<dbReference type="PROSITE" id="PS51257">
    <property type="entry name" value="PROKAR_LIPOPROTEIN"/>
    <property type="match status" value="1"/>
</dbReference>
<organism evidence="2 3">
    <name type="scientific">Photobacterium swingsii</name>
    <dbReference type="NCBI Taxonomy" id="680026"/>
    <lineage>
        <taxon>Bacteria</taxon>
        <taxon>Pseudomonadati</taxon>
        <taxon>Pseudomonadota</taxon>
        <taxon>Gammaproteobacteria</taxon>
        <taxon>Vibrionales</taxon>
        <taxon>Vibrionaceae</taxon>
        <taxon>Photobacterium</taxon>
    </lineage>
</organism>
<sequence>MYKKISVMLLTTTLVACGGEGSGASSTKIVSYPEAVNVAFENLEGDVIEIGDNLKGTYSFVSNTTPEEMDGSDLYWEIDGSSVYKGSTYRIPIDNNLVGLEIRFCVKPINRGNRAEGSKTCSTSLPIESKYVPQTPKVSIPNAATNNTVGSPLDVWVLDSSDYDTRVQWYRNEKAIQGITQQQYWLTRDDEGHQISVCAFDKKTNIKLACSAKTNAIQPRTGERPDVDITALPTKIEVGQSLYLDYDYSDRDSDKEDKSRVSFGWYLNDKKIATTRSLSLNESMAGNRVKGCVTAYAQTGLPKNSIETCTATGTVWAIKGSIPRAMNAGIEGVRFGGHKLTGVYKYYDLNNDPESDSRYEWSVIKNNVATTVSSDRTYTLQVSDEGKGNKIRFCVTPVNAKEQGNTECVTEDIAWFEGHGQLIEGGVITPHLSGYPDFKLSYWMSASKMITSAMELDFTDNKVKPVSVDKLAPSFNNLYPVSLCISLDEEIQNSDDICREVKSNVKLTAGMIFDNSDKTRVAMNYKREVKVTVSGKKYRIRRPYTWEEFKELNMDKDPGFSSAEPSIILDASNVVKGLKMTPKQANDFCLRTYGAPGVISSAINFSDGVIPGGRHQWPIYLTTQQFVTKEPDGKYVVDSNEYVPAKMDSKYAFACLAVAE</sequence>
<evidence type="ECO:0000256" key="1">
    <source>
        <dbReference type="SAM" id="SignalP"/>
    </source>
</evidence>
<comment type="caution">
    <text evidence="2">The sequence shown here is derived from an EMBL/GenBank/DDBJ whole genome shotgun (WGS) entry which is preliminary data.</text>
</comment>
<name>A0A0J8VA85_9GAMM</name>
<dbReference type="Gene3D" id="2.60.40.2700">
    <property type="match status" value="1"/>
</dbReference>
<dbReference type="AlphaFoldDB" id="A0A0J8VA85"/>